<comment type="caution">
    <text evidence="1">The sequence shown here is derived from an EMBL/GenBank/DDBJ whole genome shotgun (WGS) entry which is preliminary data.</text>
</comment>
<dbReference type="AlphaFoldDB" id="A0AAE3VW99"/>
<accession>A0AAE3VW99</accession>
<reference evidence="1 2" key="1">
    <citation type="submission" date="2023-07" db="EMBL/GenBank/DDBJ databases">
        <title>Sequencing the genomes of 1000 actinobacteria strains.</title>
        <authorList>
            <person name="Klenk H.-P."/>
        </authorList>
    </citation>
    <scope>NUCLEOTIDE SEQUENCE [LARGE SCALE GENOMIC DNA]</scope>
    <source>
        <strain evidence="1 2">DSM 44709</strain>
    </source>
</reference>
<organism evidence="1 2">
    <name type="scientific">Catenuloplanes indicus</name>
    <dbReference type="NCBI Taxonomy" id="137267"/>
    <lineage>
        <taxon>Bacteria</taxon>
        <taxon>Bacillati</taxon>
        <taxon>Actinomycetota</taxon>
        <taxon>Actinomycetes</taxon>
        <taxon>Micromonosporales</taxon>
        <taxon>Micromonosporaceae</taxon>
        <taxon>Catenuloplanes</taxon>
    </lineage>
</organism>
<dbReference type="Proteomes" id="UP001240236">
    <property type="component" value="Unassembled WGS sequence"/>
</dbReference>
<protein>
    <submittedName>
        <fullName evidence="1">Uncharacterized protein YdeI (YjbR/CyaY-like superfamily)</fullName>
    </submittedName>
</protein>
<keyword evidence="2" id="KW-1185">Reference proteome</keyword>
<dbReference type="EMBL" id="JAUSUZ010000001">
    <property type="protein sequence ID" value="MDQ0364901.1"/>
    <property type="molecule type" value="Genomic_DNA"/>
</dbReference>
<proteinExistence type="predicted"/>
<evidence type="ECO:0000313" key="1">
    <source>
        <dbReference type="EMBL" id="MDQ0364901.1"/>
    </source>
</evidence>
<name>A0AAE3VW99_9ACTN</name>
<evidence type="ECO:0000313" key="2">
    <source>
        <dbReference type="Proteomes" id="UP001240236"/>
    </source>
</evidence>
<gene>
    <name evidence="1" type="ORF">J2S42_001570</name>
</gene>
<sequence>MASAPRRARTYRVRLALDRIQQMETQPESLRQGLRETAESKAVGRSVCHSARRLLKAW</sequence>